<dbReference type="VEuPathDB" id="TriTrypDB:LmxM.09.0110"/>
<feature type="compositionally biased region" description="Low complexity" evidence="2">
    <location>
        <begin position="668"/>
        <end position="678"/>
    </location>
</feature>
<dbReference type="PhylomeDB" id="E9AML3"/>
<dbReference type="PANTHER" id="PTHR37028:SF9">
    <property type="entry name" value="NUCLEAR PROTEIN MDM1"/>
    <property type="match status" value="1"/>
</dbReference>
<dbReference type="RefSeq" id="XP_003872694.1">
    <property type="nucleotide sequence ID" value="XM_003872645.1"/>
</dbReference>
<feature type="compositionally biased region" description="Low complexity" evidence="2">
    <location>
        <begin position="554"/>
        <end position="592"/>
    </location>
</feature>
<dbReference type="OMA" id="WRKPLRY"/>
<evidence type="ECO:0000313" key="4">
    <source>
        <dbReference type="Proteomes" id="UP000007259"/>
    </source>
</evidence>
<feature type="compositionally biased region" description="Polar residues" evidence="2">
    <location>
        <begin position="613"/>
        <end position="630"/>
    </location>
</feature>
<feature type="coiled-coil region" evidence="1">
    <location>
        <begin position="76"/>
        <end position="103"/>
    </location>
</feature>
<gene>
    <name evidence="3" type="ORF">LMXM_09_0110</name>
</gene>
<feature type="compositionally biased region" description="Low complexity" evidence="2">
    <location>
        <begin position="631"/>
        <end position="646"/>
    </location>
</feature>
<dbReference type="AlphaFoldDB" id="E9AML3"/>
<dbReference type="PANTHER" id="PTHR37028">
    <property type="entry name" value="UNNAMED PRODUCT-RELATED"/>
    <property type="match status" value="1"/>
</dbReference>
<evidence type="ECO:0000313" key="3">
    <source>
        <dbReference type="EMBL" id="CBZ24168.1"/>
    </source>
</evidence>
<keyword evidence="4" id="KW-1185">Reference proteome</keyword>
<dbReference type="GeneID" id="13447563"/>
<sequence length="712" mass="79248">MAEVRQQQSSGVVSEVVEYLQLAGQRYREHVELLRQEQAVRDAQHAPFKPSVSLYAKRVGKNSLARQSSSIGARLHELHQKKLALLEEEAQEEAKRRAAAEAKDCPFSPAVTTRAARSRRTGGDVTAALMQWEEQRRARQARAQVEATRNELSKVSAAPRITAYAEEKARAERRGVSVEVSLTAEAEARRQRRHAAFEKTYPAASSSNSGATSARRFSPSISAYASRIEFEEDVVSRLYERHGSRGHLAPRDSLYDEEVSLYCTFHPKLSAQSAELSRRYYEEEGEADTDPHERLFRNTHHASKYRKPVQLSVFTGQPEISDGSRRIVEERRRQLALDGQPGALGLSPGSRLCPGTASVAAAPAAKTFKKKVLSARDTEAQETLTFTPSVSPASEALWRQRVSALKASGVAHNTEEARQLLWRKAEKRKEEEVRKLQDQRRRKDAAECTFRPKAGRPPQRSSGYVAMPVEARAAVWAQQRDRHLADLRTELSEMIVEECTFRPHVDPVFPLPRGDAKPAWGVEAFLERQAEARRRREEAKQWWRPKYARAPVAQISRVSRSSSPSSRGASQPSTQRTASASRRSAANSTASEAEGDEGEEEGVFEQHWARPPATTSLTASSFSRVSQQEVPSAESSPSYAAQQQPSTLFPYTVDISRRGPYQWRPTTAAGASEPAAEEGGNHTSASLSWRKPLRYRSISETATAPCGRSSVL</sequence>
<accession>E9AML3</accession>
<organism evidence="3 4">
    <name type="scientific">Leishmania mexicana (strain MHOM/GT/2001/U1103)</name>
    <dbReference type="NCBI Taxonomy" id="929439"/>
    <lineage>
        <taxon>Eukaryota</taxon>
        <taxon>Discoba</taxon>
        <taxon>Euglenozoa</taxon>
        <taxon>Kinetoplastea</taxon>
        <taxon>Metakinetoplastina</taxon>
        <taxon>Trypanosomatida</taxon>
        <taxon>Trypanosomatidae</taxon>
        <taxon>Leishmaniinae</taxon>
        <taxon>Leishmania</taxon>
    </lineage>
</organism>
<feature type="region of interest" description="Disordered" evidence="2">
    <location>
        <begin position="194"/>
        <end position="216"/>
    </location>
</feature>
<protein>
    <submittedName>
        <fullName evidence="3">Uncharacterized protein</fullName>
    </submittedName>
</protein>
<dbReference type="OrthoDB" id="273140at2759"/>
<keyword evidence="1" id="KW-0175">Coiled coil</keyword>
<dbReference type="EMBL" id="FR799562">
    <property type="protein sequence ID" value="CBZ24168.1"/>
    <property type="molecule type" value="Genomic_DNA"/>
</dbReference>
<feature type="compositionally biased region" description="Acidic residues" evidence="2">
    <location>
        <begin position="593"/>
        <end position="603"/>
    </location>
</feature>
<name>E9AML3_LEIMU</name>
<dbReference type="Proteomes" id="UP000007259">
    <property type="component" value="Chromosome 9"/>
</dbReference>
<proteinExistence type="predicted"/>
<evidence type="ECO:0000256" key="2">
    <source>
        <dbReference type="SAM" id="MobiDB-lite"/>
    </source>
</evidence>
<dbReference type="KEGG" id="lmi:LMXM_09_0110"/>
<reference evidence="3 4" key="1">
    <citation type="journal article" date="2011" name="Genome Res.">
        <title>Chromosome and gene copy number variation allow major structural change between species and strains of Leishmania.</title>
        <authorList>
            <person name="Rogers M.B."/>
            <person name="Hilley J.D."/>
            <person name="Dickens N.J."/>
            <person name="Wilkes J."/>
            <person name="Bates P.A."/>
            <person name="Depledge D.P."/>
            <person name="Harris D."/>
            <person name="Her Y."/>
            <person name="Herzyk P."/>
            <person name="Imamura H."/>
            <person name="Otto T.D."/>
            <person name="Sanders M."/>
            <person name="Seeger K."/>
            <person name="Dujardin J.C."/>
            <person name="Berriman M."/>
            <person name="Smith D.F."/>
            <person name="Hertz-Fowler C."/>
            <person name="Mottram J.C."/>
        </authorList>
    </citation>
    <scope>NUCLEOTIDE SEQUENCE [LARGE SCALE GENOMIC DNA]</scope>
    <source>
        <strain evidence="3 4">MHOM/GT/2001/U1103</strain>
    </source>
</reference>
<feature type="region of interest" description="Disordered" evidence="2">
    <location>
        <begin position="554"/>
        <end position="690"/>
    </location>
</feature>
<feature type="compositionally biased region" description="Low complexity" evidence="2">
    <location>
        <begin position="203"/>
        <end position="214"/>
    </location>
</feature>
<evidence type="ECO:0000256" key="1">
    <source>
        <dbReference type="SAM" id="Coils"/>
    </source>
</evidence>
<feature type="coiled-coil region" evidence="1">
    <location>
        <begin position="422"/>
        <end position="449"/>
    </location>
</feature>